<protein>
    <submittedName>
        <fullName evidence="3">Phosphate ABC transporter, ATPase subunit</fullName>
    </submittedName>
</protein>
<dbReference type="AlphaFoldDB" id="T1ADQ2"/>
<dbReference type="PANTHER" id="PTHR43423">
    <property type="entry name" value="ABC TRANSPORTER I FAMILY MEMBER 17"/>
    <property type="match status" value="1"/>
</dbReference>
<dbReference type="SUPFAM" id="SSF52540">
    <property type="entry name" value="P-loop containing nucleoside triphosphate hydrolases"/>
    <property type="match status" value="1"/>
</dbReference>
<dbReference type="Gene3D" id="3.40.50.300">
    <property type="entry name" value="P-loop containing nucleotide triphosphate hydrolases"/>
    <property type="match status" value="1"/>
</dbReference>
<feature type="compositionally biased region" description="Low complexity" evidence="1">
    <location>
        <begin position="148"/>
        <end position="163"/>
    </location>
</feature>
<comment type="caution">
    <text evidence="3">The sequence shown here is derived from an EMBL/GenBank/DDBJ whole genome shotgun (WGS) entry which is preliminary data.</text>
</comment>
<organism evidence="3">
    <name type="scientific">mine drainage metagenome</name>
    <dbReference type="NCBI Taxonomy" id="410659"/>
    <lineage>
        <taxon>unclassified sequences</taxon>
        <taxon>metagenomes</taxon>
        <taxon>ecological metagenomes</taxon>
    </lineage>
</organism>
<dbReference type="EMBL" id="AUZY01010044">
    <property type="protein sequence ID" value="EQD40030.1"/>
    <property type="molecule type" value="Genomic_DNA"/>
</dbReference>
<accession>T1ADQ2</accession>
<gene>
    <name evidence="3" type="ORF">B1B_15109</name>
</gene>
<evidence type="ECO:0000259" key="2">
    <source>
        <dbReference type="Pfam" id="PF00005"/>
    </source>
</evidence>
<evidence type="ECO:0000256" key="1">
    <source>
        <dbReference type="SAM" id="MobiDB-lite"/>
    </source>
</evidence>
<dbReference type="GO" id="GO:0005524">
    <property type="term" value="F:ATP binding"/>
    <property type="evidence" value="ECO:0007669"/>
    <property type="project" value="InterPro"/>
</dbReference>
<dbReference type="InterPro" id="IPR027417">
    <property type="entry name" value="P-loop_NTPase"/>
</dbReference>
<reference evidence="3" key="2">
    <citation type="journal article" date="2014" name="ISME J.">
        <title>Microbial stratification in low pH oxic and suboxic macroscopic growths along an acid mine drainage.</title>
        <authorList>
            <person name="Mendez-Garcia C."/>
            <person name="Mesa V."/>
            <person name="Sprenger R.R."/>
            <person name="Richter M."/>
            <person name="Diez M.S."/>
            <person name="Solano J."/>
            <person name="Bargiela R."/>
            <person name="Golyshina O.V."/>
            <person name="Manteca A."/>
            <person name="Ramos J.L."/>
            <person name="Gallego J.R."/>
            <person name="Llorente I."/>
            <person name="Martins Dos Santos V.A."/>
            <person name="Jensen O.N."/>
            <person name="Pelaez A.I."/>
            <person name="Sanchez J."/>
            <person name="Ferrer M."/>
        </authorList>
    </citation>
    <scope>NUCLEOTIDE SEQUENCE</scope>
</reference>
<reference evidence="3" key="1">
    <citation type="submission" date="2013-08" db="EMBL/GenBank/DDBJ databases">
        <authorList>
            <person name="Mendez C."/>
            <person name="Richter M."/>
            <person name="Ferrer M."/>
            <person name="Sanchez J."/>
        </authorList>
    </citation>
    <scope>NUCLEOTIDE SEQUENCE</scope>
</reference>
<dbReference type="InterPro" id="IPR003439">
    <property type="entry name" value="ABC_transporter-like_ATP-bd"/>
</dbReference>
<feature type="region of interest" description="Disordered" evidence="1">
    <location>
        <begin position="142"/>
        <end position="175"/>
    </location>
</feature>
<sequence length="175" mass="19268">MNASTADTAPVLAVDHLSVYAPNRRILADISIDFPGRDVTGIIGPSGCGKTTFIRTLNRMIDTTPGLRVEGTVRYRGQDIYDRAVNPVLVRQRIGMVFQRPTVFPMSIYENVAFGLRLLRTDEETVETVVQRSLVRAGLVGRDRRPARPAGARSLRGPAAAALHRPRARHRAARA</sequence>
<feature type="domain" description="ABC transporter" evidence="2">
    <location>
        <begin position="28"/>
        <end position="139"/>
    </location>
</feature>
<feature type="compositionally biased region" description="Basic residues" evidence="1">
    <location>
        <begin position="164"/>
        <end position="175"/>
    </location>
</feature>
<dbReference type="Pfam" id="PF00005">
    <property type="entry name" value="ABC_tran"/>
    <property type="match status" value="1"/>
</dbReference>
<name>T1ADQ2_9ZZZZ</name>
<dbReference type="PANTHER" id="PTHR43423:SF1">
    <property type="entry name" value="ABC TRANSPORTER I FAMILY MEMBER 17"/>
    <property type="match status" value="1"/>
</dbReference>
<evidence type="ECO:0000313" key="3">
    <source>
        <dbReference type="EMBL" id="EQD40030.1"/>
    </source>
</evidence>
<proteinExistence type="predicted"/>
<dbReference type="GO" id="GO:0016887">
    <property type="term" value="F:ATP hydrolysis activity"/>
    <property type="evidence" value="ECO:0007669"/>
    <property type="project" value="InterPro"/>
</dbReference>
<feature type="non-terminal residue" evidence="3">
    <location>
        <position position="175"/>
    </location>
</feature>